<dbReference type="EMBL" id="NPEX01000066">
    <property type="protein sequence ID" value="RAI43878.1"/>
    <property type="molecule type" value="Genomic_DNA"/>
</dbReference>
<sequence>MNLAEHLPDANVLISLEPEELGLYILRALSEGRQSDISLDGFTRTALQAYAGNANRDEVIEALREAWAWLEGQALLLSDPRFRGAHEYRVLSRRAFKIATDPSARRASRGYILPKDMLNASVREEVWGLYHRGKYDTAVFEAMKAVEVAVRNAANLNANDIGVPLMRKAFDVSNGVLTDASAERGERQALSDLFSGAIGAYKNPHSHRDVALTNPDEAAEIILLANHLLRIVDGRRE</sequence>
<dbReference type="Proteomes" id="UP000249130">
    <property type="component" value="Unassembled WGS sequence"/>
</dbReference>
<evidence type="ECO:0000313" key="3">
    <source>
        <dbReference type="Proteomes" id="UP000249130"/>
    </source>
</evidence>
<proteinExistence type="predicted"/>
<dbReference type="Pfam" id="PF09509">
    <property type="entry name" value="Hypoth_Ymh"/>
    <property type="match status" value="1"/>
</dbReference>
<feature type="domain" description="Conserved hypothetical protein CHP02391" evidence="1">
    <location>
        <begin position="118"/>
        <end position="231"/>
    </location>
</feature>
<evidence type="ECO:0000313" key="2">
    <source>
        <dbReference type="EMBL" id="RAI43878.1"/>
    </source>
</evidence>
<name>A0A327L870_9BRAD</name>
<accession>A0A327L870</accession>
<dbReference type="OrthoDB" id="5195054at2"/>
<keyword evidence="3" id="KW-1185">Reference proteome</keyword>
<comment type="caution">
    <text evidence="2">The sequence shown here is derived from an EMBL/GenBank/DDBJ whole genome shotgun (WGS) entry which is preliminary data.</text>
</comment>
<dbReference type="NCBIfam" id="TIGR02391">
    <property type="entry name" value="hypoth_ymh"/>
    <property type="match status" value="1"/>
</dbReference>
<protein>
    <submittedName>
        <fullName evidence="2">TIGR02391 family protein</fullName>
    </submittedName>
</protein>
<evidence type="ECO:0000259" key="1">
    <source>
        <dbReference type="Pfam" id="PF09509"/>
    </source>
</evidence>
<dbReference type="InterPro" id="IPR012654">
    <property type="entry name" value="CHP02391"/>
</dbReference>
<reference evidence="2 3" key="1">
    <citation type="submission" date="2017-07" db="EMBL/GenBank/DDBJ databases">
        <title>Draft Genome Sequences of Select Purple Nonsulfur Bacteria.</title>
        <authorList>
            <person name="Lasarre B."/>
            <person name="Mckinlay J.B."/>
        </authorList>
    </citation>
    <scope>NUCLEOTIDE SEQUENCE [LARGE SCALE GENOMIC DNA]</scope>
    <source>
        <strain evidence="2 3">DSM 5909</strain>
    </source>
</reference>
<gene>
    <name evidence="2" type="ORF">CH341_11945</name>
</gene>
<dbReference type="RefSeq" id="WP_111419264.1">
    <property type="nucleotide sequence ID" value="NZ_NPEX01000066.1"/>
</dbReference>
<organism evidence="2 3">
    <name type="scientific">Rhodoplanes roseus</name>
    <dbReference type="NCBI Taxonomy" id="29409"/>
    <lineage>
        <taxon>Bacteria</taxon>
        <taxon>Pseudomonadati</taxon>
        <taxon>Pseudomonadota</taxon>
        <taxon>Alphaproteobacteria</taxon>
        <taxon>Hyphomicrobiales</taxon>
        <taxon>Nitrobacteraceae</taxon>
        <taxon>Rhodoplanes</taxon>
    </lineage>
</organism>
<dbReference type="AlphaFoldDB" id="A0A327L870"/>